<organism evidence="2 3">
    <name type="scientific">Dendrothele bispora (strain CBS 962.96)</name>
    <dbReference type="NCBI Taxonomy" id="1314807"/>
    <lineage>
        <taxon>Eukaryota</taxon>
        <taxon>Fungi</taxon>
        <taxon>Dikarya</taxon>
        <taxon>Basidiomycota</taxon>
        <taxon>Agaricomycotina</taxon>
        <taxon>Agaricomycetes</taxon>
        <taxon>Agaricomycetidae</taxon>
        <taxon>Agaricales</taxon>
        <taxon>Agaricales incertae sedis</taxon>
        <taxon>Dendrothele</taxon>
    </lineage>
</organism>
<keyword evidence="3" id="KW-1185">Reference proteome</keyword>
<sequence>NNMYPGNDPDLPELTQMEEMLISPVHALIQVWQVRGGQYKYTGHTCNFTRENAVFHAKVPLLPEQCEILIMRRKGQGSTVNLAATQDFRVRREPLQHWLQFLSQHHPTFQSARVEIDWDALQQLPVDGSVYNRLHNIEVED</sequence>
<dbReference type="EMBL" id="ML179935">
    <property type="protein sequence ID" value="THU80152.1"/>
    <property type="molecule type" value="Genomic_DNA"/>
</dbReference>
<evidence type="ECO:0000313" key="2">
    <source>
        <dbReference type="EMBL" id="THU80152.1"/>
    </source>
</evidence>
<feature type="domain" description="DUF6570" evidence="1">
    <location>
        <begin position="1"/>
        <end position="121"/>
    </location>
</feature>
<dbReference type="AlphaFoldDB" id="A0A4S8KW22"/>
<dbReference type="Pfam" id="PF20209">
    <property type="entry name" value="DUF6570"/>
    <property type="match status" value="1"/>
</dbReference>
<protein>
    <recommendedName>
        <fullName evidence="1">DUF6570 domain-containing protein</fullName>
    </recommendedName>
</protein>
<name>A0A4S8KW22_DENBC</name>
<dbReference type="Proteomes" id="UP000297245">
    <property type="component" value="Unassembled WGS sequence"/>
</dbReference>
<gene>
    <name evidence="2" type="ORF">K435DRAFT_631423</name>
</gene>
<feature type="non-terminal residue" evidence="2">
    <location>
        <position position="141"/>
    </location>
</feature>
<dbReference type="OrthoDB" id="2869144at2759"/>
<evidence type="ECO:0000259" key="1">
    <source>
        <dbReference type="Pfam" id="PF20209"/>
    </source>
</evidence>
<reference evidence="2 3" key="1">
    <citation type="journal article" date="2019" name="Nat. Ecol. Evol.">
        <title>Megaphylogeny resolves global patterns of mushroom evolution.</title>
        <authorList>
            <person name="Varga T."/>
            <person name="Krizsan K."/>
            <person name="Foldi C."/>
            <person name="Dima B."/>
            <person name="Sanchez-Garcia M."/>
            <person name="Sanchez-Ramirez S."/>
            <person name="Szollosi G.J."/>
            <person name="Szarkandi J.G."/>
            <person name="Papp V."/>
            <person name="Albert L."/>
            <person name="Andreopoulos W."/>
            <person name="Angelini C."/>
            <person name="Antonin V."/>
            <person name="Barry K.W."/>
            <person name="Bougher N.L."/>
            <person name="Buchanan P."/>
            <person name="Buyck B."/>
            <person name="Bense V."/>
            <person name="Catcheside P."/>
            <person name="Chovatia M."/>
            <person name="Cooper J."/>
            <person name="Damon W."/>
            <person name="Desjardin D."/>
            <person name="Finy P."/>
            <person name="Geml J."/>
            <person name="Haridas S."/>
            <person name="Hughes K."/>
            <person name="Justo A."/>
            <person name="Karasinski D."/>
            <person name="Kautmanova I."/>
            <person name="Kiss B."/>
            <person name="Kocsube S."/>
            <person name="Kotiranta H."/>
            <person name="LaButti K.M."/>
            <person name="Lechner B.E."/>
            <person name="Liimatainen K."/>
            <person name="Lipzen A."/>
            <person name="Lukacs Z."/>
            <person name="Mihaltcheva S."/>
            <person name="Morgado L.N."/>
            <person name="Niskanen T."/>
            <person name="Noordeloos M.E."/>
            <person name="Ohm R.A."/>
            <person name="Ortiz-Santana B."/>
            <person name="Ovrebo C."/>
            <person name="Racz N."/>
            <person name="Riley R."/>
            <person name="Savchenko A."/>
            <person name="Shiryaev A."/>
            <person name="Soop K."/>
            <person name="Spirin V."/>
            <person name="Szebenyi C."/>
            <person name="Tomsovsky M."/>
            <person name="Tulloss R.E."/>
            <person name="Uehling J."/>
            <person name="Grigoriev I.V."/>
            <person name="Vagvolgyi C."/>
            <person name="Papp T."/>
            <person name="Martin F.M."/>
            <person name="Miettinen O."/>
            <person name="Hibbett D.S."/>
            <person name="Nagy L.G."/>
        </authorList>
    </citation>
    <scope>NUCLEOTIDE SEQUENCE [LARGE SCALE GENOMIC DNA]</scope>
    <source>
        <strain evidence="2 3">CBS 962.96</strain>
    </source>
</reference>
<proteinExistence type="predicted"/>
<feature type="non-terminal residue" evidence="2">
    <location>
        <position position="1"/>
    </location>
</feature>
<accession>A0A4S8KW22</accession>
<dbReference type="InterPro" id="IPR046700">
    <property type="entry name" value="DUF6570"/>
</dbReference>
<evidence type="ECO:0000313" key="3">
    <source>
        <dbReference type="Proteomes" id="UP000297245"/>
    </source>
</evidence>